<name>A0A542YPW4_9MICO</name>
<dbReference type="SUPFAM" id="SSF53474">
    <property type="entry name" value="alpha/beta-Hydrolases"/>
    <property type="match status" value="1"/>
</dbReference>
<dbReference type="GO" id="GO:0016020">
    <property type="term" value="C:membrane"/>
    <property type="evidence" value="ECO:0007669"/>
    <property type="project" value="TreeGrafter"/>
</dbReference>
<protein>
    <submittedName>
        <fullName evidence="2">Pimeloyl-ACP methyl ester carboxylesterase</fullName>
    </submittedName>
</protein>
<sequence>MTPTPEPIPSGGAAPDRYRSEDVDVRGGTLHLGVWEPASGAAEAPTVVAIHGITSSHLAWPLLPEALPEVRVVAPDLRGRGRSNDLPAPYGMPSHADDVAAAMDALGIGQAVIVGHSMGAFVALVLADRHPERVRSLVLVDGGMPLLPPEGVSPDQLAQAVLGPAADRLQMEFPDRESYRQFFREHPAFAGGWTDLVQDYVDYDLVGQEPRLRPATAVAALHEDIRELVDGDSLLTALAHLRHDATWLVAPRGLMDEVPPLYPDAARAHWTAQYPGLEMIEVSDVNHYTIVMGETGMRAIAPVVTRALGS</sequence>
<proteinExistence type="predicted"/>
<dbReference type="InterPro" id="IPR050266">
    <property type="entry name" value="AB_hydrolase_sf"/>
</dbReference>
<gene>
    <name evidence="2" type="ORF">FB467_1201</name>
</gene>
<dbReference type="PANTHER" id="PTHR43798:SF33">
    <property type="entry name" value="HYDROLASE, PUTATIVE (AFU_ORTHOLOGUE AFUA_2G14860)-RELATED"/>
    <property type="match status" value="1"/>
</dbReference>
<accession>A0A542YPW4</accession>
<keyword evidence="3" id="KW-1185">Reference proteome</keyword>
<dbReference type="InterPro" id="IPR000073">
    <property type="entry name" value="AB_hydrolase_1"/>
</dbReference>
<reference evidence="2 3" key="1">
    <citation type="submission" date="2019-06" db="EMBL/GenBank/DDBJ databases">
        <title>Sequencing the genomes of 1000 actinobacteria strains.</title>
        <authorList>
            <person name="Klenk H.-P."/>
        </authorList>
    </citation>
    <scope>NUCLEOTIDE SEQUENCE [LARGE SCALE GENOMIC DNA]</scope>
    <source>
        <strain evidence="2 3">DSM 12335</strain>
    </source>
</reference>
<dbReference type="InterPro" id="IPR029058">
    <property type="entry name" value="AB_hydrolase_fold"/>
</dbReference>
<evidence type="ECO:0000313" key="2">
    <source>
        <dbReference type="EMBL" id="TQL50099.1"/>
    </source>
</evidence>
<dbReference type="RefSeq" id="WP_141784282.1">
    <property type="nucleotide sequence ID" value="NZ_BAAAIK010000004.1"/>
</dbReference>
<evidence type="ECO:0000313" key="3">
    <source>
        <dbReference type="Proteomes" id="UP000319516"/>
    </source>
</evidence>
<dbReference type="PRINTS" id="PR00111">
    <property type="entry name" value="ABHYDROLASE"/>
</dbReference>
<dbReference type="EMBL" id="VFOP01000001">
    <property type="protein sequence ID" value="TQL50099.1"/>
    <property type="molecule type" value="Genomic_DNA"/>
</dbReference>
<dbReference type="Gene3D" id="3.40.50.1820">
    <property type="entry name" value="alpha/beta hydrolase"/>
    <property type="match status" value="1"/>
</dbReference>
<comment type="caution">
    <text evidence="2">The sequence shown here is derived from an EMBL/GenBank/DDBJ whole genome shotgun (WGS) entry which is preliminary data.</text>
</comment>
<dbReference type="GO" id="GO:0003824">
    <property type="term" value="F:catalytic activity"/>
    <property type="evidence" value="ECO:0007669"/>
    <property type="project" value="UniProtKB-ARBA"/>
</dbReference>
<feature type="domain" description="AB hydrolase-1" evidence="1">
    <location>
        <begin position="45"/>
        <end position="150"/>
    </location>
</feature>
<dbReference type="OrthoDB" id="63962at2"/>
<dbReference type="Proteomes" id="UP000319516">
    <property type="component" value="Unassembled WGS sequence"/>
</dbReference>
<evidence type="ECO:0000259" key="1">
    <source>
        <dbReference type="Pfam" id="PF00561"/>
    </source>
</evidence>
<dbReference type="AlphaFoldDB" id="A0A542YPW4"/>
<organism evidence="2 3">
    <name type="scientific">Ornithinicoccus hortensis</name>
    <dbReference type="NCBI Taxonomy" id="82346"/>
    <lineage>
        <taxon>Bacteria</taxon>
        <taxon>Bacillati</taxon>
        <taxon>Actinomycetota</taxon>
        <taxon>Actinomycetes</taxon>
        <taxon>Micrococcales</taxon>
        <taxon>Intrasporangiaceae</taxon>
        <taxon>Ornithinicoccus</taxon>
    </lineage>
</organism>
<dbReference type="PANTHER" id="PTHR43798">
    <property type="entry name" value="MONOACYLGLYCEROL LIPASE"/>
    <property type="match status" value="1"/>
</dbReference>
<dbReference type="Pfam" id="PF00561">
    <property type="entry name" value="Abhydrolase_1"/>
    <property type="match status" value="1"/>
</dbReference>